<proteinExistence type="predicted"/>
<keyword evidence="3" id="KW-1185">Reference proteome</keyword>
<evidence type="ECO:0000256" key="1">
    <source>
        <dbReference type="SAM" id="Phobius"/>
    </source>
</evidence>
<name>A0A2P6CB35_9FLAO</name>
<dbReference type="EMBL" id="MSCK01000001">
    <property type="protein sequence ID" value="PQJ72110.1"/>
    <property type="molecule type" value="Genomic_DNA"/>
</dbReference>
<keyword evidence="1" id="KW-0472">Membrane</keyword>
<sequence>MDKNDEILFKQKKQNELKLEVQQIKSKLPKYIIWFIFILAVSLYFLEDKIFHLFGNNVNFLIGAVLILCFFLFLFLLKSYITITKKQKESKDLGVQLYNLMKLEADPVDE</sequence>
<organism evidence="2 3">
    <name type="scientific">Polaribacter butkevichii</name>
    <dbReference type="NCBI Taxonomy" id="218490"/>
    <lineage>
        <taxon>Bacteria</taxon>
        <taxon>Pseudomonadati</taxon>
        <taxon>Bacteroidota</taxon>
        <taxon>Flavobacteriia</taxon>
        <taxon>Flavobacteriales</taxon>
        <taxon>Flavobacteriaceae</taxon>
    </lineage>
</organism>
<keyword evidence="1" id="KW-0812">Transmembrane</keyword>
<reference evidence="2 3" key="1">
    <citation type="submission" date="2016-12" db="EMBL/GenBank/DDBJ databases">
        <title>Trade-off between light-utilization and light-protection in marine flavobacteria.</title>
        <authorList>
            <person name="Kumagai Y."/>
            <person name="Yoshizawa S."/>
            <person name="Kogure K."/>
            <person name="Iwasaki W."/>
        </authorList>
    </citation>
    <scope>NUCLEOTIDE SEQUENCE [LARGE SCALE GENOMIC DNA]</scope>
    <source>
        <strain evidence="2 3">KCTC 12100</strain>
    </source>
</reference>
<evidence type="ECO:0000313" key="2">
    <source>
        <dbReference type="EMBL" id="PQJ72110.1"/>
    </source>
</evidence>
<protein>
    <submittedName>
        <fullName evidence="2">Uncharacterized protein</fullName>
    </submittedName>
</protein>
<dbReference type="OrthoDB" id="1202992at2"/>
<keyword evidence="1" id="KW-1133">Transmembrane helix</keyword>
<dbReference type="AlphaFoldDB" id="A0A2P6CB35"/>
<feature type="transmembrane region" description="Helical" evidence="1">
    <location>
        <begin position="28"/>
        <end position="46"/>
    </location>
</feature>
<comment type="caution">
    <text evidence="2">The sequence shown here is derived from an EMBL/GenBank/DDBJ whole genome shotgun (WGS) entry which is preliminary data.</text>
</comment>
<dbReference type="Proteomes" id="UP000247345">
    <property type="component" value="Unassembled WGS sequence"/>
</dbReference>
<gene>
    <name evidence="2" type="ORF">BTO14_02065</name>
</gene>
<accession>A0A2P6CB35</accession>
<dbReference type="RefSeq" id="WP_105047765.1">
    <property type="nucleotide sequence ID" value="NZ_CP150661.1"/>
</dbReference>
<evidence type="ECO:0000313" key="3">
    <source>
        <dbReference type="Proteomes" id="UP000247345"/>
    </source>
</evidence>
<feature type="transmembrane region" description="Helical" evidence="1">
    <location>
        <begin position="58"/>
        <end position="77"/>
    </location>
</feature>